<sequence length="206" mass="24124">MGAFHIDVFSKCSHCALMESSQPKRRFPPPWPVKKIDGGYVVTDSNGVVLATIQCIEDAHRLRFSHKHLTDDEARRIAKAIGRLPEFLMQRQGFYSRDGGHSRWRKDRPYHVALEDHYVRAHWFGIDALCKLNSIPFNATGEKIQDGATWCVYEFTWQMDAIQFWDRFNGRWLRGSEFHYPERPKDLLPMKELRGFPEFDPKKARG</sequence>
<evidence type="ECO:0000313" key="1">
    <source>
        <dbReference type="EMBL" id="KZD22930.1"/>
    </source>
</evidence>
<dbReference type="EMBL" id="LVYV01000012">
    <property type="protein sequence ID" value="KZD22930.1"/>
    <property type="molecule type" value="Genomic_DNA"/>
</dbReference>
<organism evidence="1 2">
    <name type="scientific">Tardiphaga robiniae</name>
    <dbReference type="NCBI Taxonomy" id="943830"/>
    <lineage>
        <taxon>Bacteria</taxon>
        <taxon>Pseudomonadati</taxon>
        <taxon>Pseudomonadota</taxon>
        <taxon>Alphaproteobacteria</taxon>
        <taxon>Hyphomicrobiales</taxon>
        <taxon>Nitrobacteraceae</taxon>
        <taxon>Tardiphaga</taxon>
    </lineage>
</organism>
<comment type="caution">
    <text evidence="1">The sequence shown here is derived from an EMBL/GenBank/DDBJ whole genome shotgun (WGS) entry which is preliminary data.</text>
</comment>
<proteinExistence type="predicted"/>
<dbReference type="AlphaFoldDB" id="A0A163Z5F1"/>
<reference evidence="1 2" key="1">
    <citation type="submission" date="2016-03" db="EMBL/GenBank/DDBJ databases">
        <title>Microsymbionts genomes from the relict species Vavilovia formosa (Stev.) Fed.</title>
        <authorList>
            <person name="Kopat V."/>
            <person name="Chirak E."/>
            <person name="Kimeklis A."/>
            <person name="Andronov E."/>
        </authorList>
    </citation>
    <scope>NUCLEOTIDE SEQUENCE [LARGE SCALE GENOMIC DNA]</scope>
    <source>
        <strain evidence="1 2">Vaf07</strain>
    </source>
</reference>
<name>A0A163Z5F1_9BRAD</name>
<evidence type="ECO:0000313" key="2">
    <source>
        <dbReference type="Proteomes" id="UP000076574"/>
    </source>
</evidence>
<dbReference type="Proteomes" id="UP000076574">
    <property type="component" value="Unassembled WGS sequence"/>
</dbReference>
<gene>
    <name evidence="1" type="ORF">A4A58_05850</name>
</gene>
<accession>A0A163Z5F1</accession>
<keyword evidence="2" id="KW-1185">Reference proteome</keyword>
<protein>
    <submittedName>
        <fullName evidence="1">Uncharacterized protein</fullName>
    </submittedName>
</protein>